<proteinExistence type="predicted"/>
<organism evidence="1 2">
    <name type="scientific">Batillaria attramentaria</name>
    <dbReference type="NCBI Taxonomy" id="370345"/>
    <lineage>
        <taxon>Eukaryota</taxon>
        <taxon>Metazoa</taxon>
        <taxon>Spiralia</taxon>
        <taxon>Lophotrochozoa</taxon>
        <taxon>Mollusca</taxon>
        <taxon>Gastropoda</taxon>
        <taxon>Caenogastropoda</taxon>
        <taxon>Sorbeoconcha</taxon>
        <taxon>Cerithioidea</taxon>
        <taxon>Batillariidae</taxon>
        <taxon>Batillaria</taxon>
    </lineage>
</organism>
<evidence type="ECO:0000313" key="2">
    <source>
        <dbReference type="Proteomes" id="UP001519460"/>
    </source>
</evidence>
<comment type="caution">
    <text evidence="1">The sequence shown here is derived from an EMBL/GenBank/DDBJ whole genome shotgun (WGS) entry which is preliminary data.</text>
</comment>
<sequence length="67" mass="7373">TVHSPQYYSDKLHPLGDLAAGYNSSNAPHIDPDASSPTCGNLPLLIEELYDNRNPCRTACAHARFLY</sequence>
<name>A0ABD0JRL8_9CAEN</name>
<dbReference type="EMBL" id="JACVVK020000344">
    <property type="protein sequence ID" value="KAK7477649.1"/>
    <property type="molecule type" value="Genomic_DNA"/>
</dbReference>
<reference evidence="1 2" key="1">
    <citation type="journal article" date="2023" name="Sci. Data">
        <title>Genome assembly of the Korean intertidal mud-creeper Batillaria attramentaria.</title>
        <authorList>
            <person name="Patra A.K."/>
            <person name="Ho P.T."/>
            <person name="Jun S."/>
            <person name="Lee S.J."/>
            <person name="Kim Y."/>
            <person name="Won Y.J."/>
        </authorList>
    </citation>
    <scope>NUCLEOTIDE SEQUENCE [LARGE SCALE GENOMIC DNA]</scope>
    <source>
        <strain evidence="1">Wonlab-2016</strain>
    </source>
</reference>
<feature type="non-terminal residue" evidence="1">
    <location>
        <position position="1"/>
    </location>
</feature>
<dbReference type="AlphaFoldDB" id="A0ABD0JRL8"/>
<gene>
    <name evidence="1" type="ORF">BaRGS_00031127</name>
</gene>
<evidence type="ECO:0000313" key="1">
    <source>
        <dbReference type="EMBL" id="KAK7477649.1"/>
    </source>
</evidence>
<dbReference type="Proteomes" id="UP001519460">
    <property type="component" value="Unassembled WGS sequence"/>
</dbReference>
<keyword evidence="2" id="KW-1185">Reference proteome</keyword>
<protein>
    <submittedName>
        <fullName evidence="1">Uncharacterized protein</fullName>
    </submittedName>
</protein>
<accession>A0ABD0JRL8</accession>